<dbReference type="EMBL" id="BAAAZR010000038">
    <property type="protein sequence ID" value="GAA3836496.1"/>
    <property type="molecule type" value="Genomic_DNA"/>
</dbReference>
<name>A0ABP7J6X6_9ACTN</name>
<sequence length="81" mass="8893">MRDPAAISERDPAAISDRSVRDPAVTSVRDPAVTSVRDPAVTSDSVRARPGRQVRLIRRTQPPGPVRGRLLTCDPRHRSIT</sequence>
<reference evidence="3" key="1">
    <citation type="journal article" date="2019" name="Int. J. Syst. Evol. Microbiol.">
        <title>The Global Catalogue of Microorganisms (GCM) 10K type strain sequencing project: providing services to taxonomists for standard genome sequencing and annotation.</title>
        <authorList>
            <consortium name="The Broad Institute Genomics Platform"/>
            <consortium name="The Broad Institute Genome Sequencing Center for Infectious Disease"/>
            <person name="Wu L."/>
            <person name="Ma J."/>
        </authorList>
    </citation>
    <scope>NUCLEOTIDE SEQUENCE [LARGE SCALE GENOMIC DNA]</scope>
    <source>
        <strain evidence="3">JCM 16908</strain>
    </source>
</reference>
<evidence type="ECO:0000313" key="3">
    <source>
        <dbReference type="Proteomes" id="UP001500888"/>
    </source>
</evidence>
<feature type="region of interest" description="Disordered" evidence="1">
    <location>
        <begin position="1"/>
        <end position="31"/>
    </location>
</feature>
<proteinExistence type="predicted"/>
<comment type="caution">
    <text evidence="2">The sequence shown here is derived from an EMBL/GenBank/DDBJ whole genome shotgun (WGS) entry which is preliminary data.</text>
</comment>
<evidence type="ECO:0000313" key="2">
    <source>
        <dbReference type="EMBL" id="GAA3836496.1"/>
    </source>
</evidence>
<accession>A0ABP7J6X6</accession>
<gene>
    <name evidence="2" type="ORF">GCM10022226_68060</name>
</gene>
<feature type="region of interest" description="Disordered" evidence="1">
    <location>
        <begin position="61"/>
        <end position="81"/>
    </location>
</feature>
<organism evidence="2 3">
    <name type="scientific">Sphaerisporangium flaviroseum</name>
    <dbReference type="NCBI Taxonomy" id="509199"/>
    <lineage>
        <taxon>Bacteria</taxon>
        <taxon>Bacillati</taxon>
        <taxon>Actinomycetota</taxon>
        <taxon>Actinomycetes</taxon>
        <taxon>Streptosporangiales</taxon>
        <taxon>Streptosporangiaceae</taxon>
        <taxon>Sphaerisporangium</taxon>
    </lineage>
</organism>
<keyword evidence="3" id="KW-1185">Reference proteome</keyword>
<protein>
    <submittedName>
        <fullName evidence="2">Uncharacterized protein</fullName>
    </submittedName>
</protein>
<evidence type="ECO:0000256" key="1">
    <source>
        <dbReference type="SAM" id="MobiDB-lite"/>
    </source>
</evidence>
<dbReference type="Proteomes" id="UP001500888">
    <property type="component" value="Unassembled WGS sequence"/>
</dbReference>
<feature type="compositionally biased region" description="Basic and acidic residues" evidence="1">
    <location>
        <begin position="1"/>
        <end position="12"/>
    </location>
</feature>